<dbReference type="Proteomes" id="UP001195483">
    <property type="component" value="Unassembled WGS sequence"/>
</dbReference>
<organism evidence="1 2">
    <name type="scientific">Potamilus streckersoni</name>
    <dbReference type="NCBI Taxonomy" id="2493646"/>
    <lineage>
        <taxon>Eukaryota</taxon>
        <taxon>Metazoa</taxon>
        <taxon>Spiralia</taxon>
        <taxon>Lophotrochozoa</taxon>
        <taxon>Mollusca</taxon>
        <taxon>Bivalvia</taxon>
        <taxon>Autobranchia</taxon>
        <taxon>Heteroconchia</taxon>
        <taxon>Palaeoheterodonta</taxon>
        <taxon>Unionida</taxon>
        <taxon>Unionoidea</taxon>
        <taxon>Unionidae</taxon>
        <taxon>Ambleminae</taxon>
        <taxon>Lampsilini</taxon>
        <taxon>Potamilus</taxon>
    </lineage>
</organism>
<proteinExistence type="predicted"/>
<name>A0AAE0SWQ3_9BIVA</name>
<sequence length="103" mass="11499">MSNKVCHLLDPLFNSVSFYKLSVTPNHLCVVGQSEIAVSSLCLWVQFLSVRDNVITPTREVITQHECSGLAIVSQAEMIVTGSSDNYKKYYWSLVTLDGKEKS</sequence>
<reference evidence="1" key="1">
    <citation type="journal article" date="2021" name="Genome Biol. Evol.">
        <title>A High-Quality Reference Genome for a Parasitic Bivalve with Doubly Uniparental Inheritance (Bivalvia: Unionida).</title>
        <authorList>
            <person name="Smith C.H."/>
        </authorList>
    </citation>
    <scope>NUCLEOTIDE SEQUENCE</scope>
    <source>
        <strain evidence="1">CHS0354</strain>
    </source>
</reference>
<reference evidence="1" key="2">
    <citation type="journal article" date="2021" name="Genome Biol. Evol.">
        <title>Developing a high-quality reference genome for a parasitic bivalve with doubly uniparental inheritance (Bivalvia: Unionida).</title>
        <authorList>
            <person name="Smith C.H."/>
        </authorList>
    </citation>
    <scope>NUCLEOTIDE SEQUENCE</scope>
    <source>
        <strain evidence="1">CHS0354</strain>
        <tissue evidence="1">Mantle</tissue>
    </source>
</reference>
<keyword evidence="2" id="KW-1185">Reference proteome</keyword>
<evidence type="ECO:0000313" key="1">
    <source>
        <dbReference type="EMBL" id="KAK3598943.1"/>
    </source>
</evidence>
<evidence type="ECO:0000313" key="2">
    <source>
        <dbReference type="Proteomes" id="UP001195483"/>
    </source>
</evidence>
<protein>
    <submittedName>
        <fullName evidence="1">Uncharacterized protein</fullName>
    </submittedName>
</protein>
<dbReference type="AlphaFoldDB" id="A0AAE0SWQ3"/>
<comment type="caution">
    <text evidence="1">The sequence shown here is derived from an EMBL/GenBank/DDBJ whole genome shotgun (WGS) entry which is preliminary data.</text>
</comment>
<gene>
    <name evidence="1" type="ORF">CHS0354_036260</name>
</gene>
<accession>A0AAE0SWQ3</accession>
<dbReference type="EMBL" id="JAEAOA010002123">
    <property type="protein sequence ID" value="KAK3598943.1"/>
    <property type="molecule type" value="Genomic_DNA"/>
</dbReference>
<reference evidence="1" key="3">
    <citation type="submission" date="2023-05" db="EMBL/GenBank/DDBJ databases">
        <authorList>
            <person name="Smith C.H."/>
        </authorList>
    </citation>
    <scope>NUCLEOTIDE SEQUENCE</scope>
    <source>
        <strain evidence="1">CHS0354</strain>
        <tissue evidence="1">Mantle</tissue>
    </source>
</reference>